<evidence type="ECO:0000313" key="3">
    <source>
        <dbReference type="Proteomes" id="UP000011668"/>
    </source>
</evidence>
<dbReference type="EMBL" id="AFRT01000489">
    <property type="protein sequence ID" value="ELU43752.1"/>
    <property type="molecule type" value="Genomic_DNA"/>
</dbReference>
<reference evidence="2 3" key="1">
    <citation type="journal article" date="2013" name="Nat. Commun.">
        <title>The evolution and pathogenic mechanisms of the rice sheath blight pathogen.</title>
        <authorList>
            <person name="Zheng A."/>
            <person name="Lin R."/>
            <person name="Xu L."/>
            <person name="Qin P."/>
            <person name="Tang C."/>
            <person name="Ai P."/>
            <person name="Zhang D."/>
            <person name="Liu Y."/>
            <person name="Sun Z."/>
            <person name="Feng H."/>
            <person name="Wang Y."/>
            <person name="Chen Y."/>
            <person name="Liang X."/>
            <person name="Fu R."/>
            <person name="Li Q."/>
            <person name="Zhang J."/>
            <person name="Yu X."/>
            <person name="Xie Z."/>
            <person name="Ding L."/>
            <person name="Guan P."/>
            <person name="Tang J."/>
            <person name="Liang Y."/>
            <person name="Wang S."/>
            <person name="Deng Q."/>
            <person name="Li S."/>
            <person name="Zhu J."/>
            <person name="Wang L."/>
            <person name="Liu H."/>
            <person name="Li P."/>
        </authorList>
    </citation>
    <scope>NUCLEOTIDE SEQUENCE [LARGE SCALE GENOMIC DNA]</scope>
    <source>
        <strain evidence="3">AG-1 IA</strain>
    </source>
</reference>
<comment type="caution">
    <text evidence="2">The sequence shown here is derived from an EMBL/GenBank/DDBJ whole genome shotgun (WGS) entry which is preliminary data.</text>
</comment>
<feature type="region of interest" description="Disordered" evidence="1">
    <location>
        <begin position="114"/>
        <end position="136"/>
    </location>
</feature>
<evidence type="ECO:0000313" key="2">
    <source>
        <dbReference type="EMBL" id="ELU43752.1"/>
    </source>
</evidence>
<dbReference type="AlphaFoldDB" id="L8X3Q8"/>
<gene>
    <name evidence="2" type="ORF">AG1IA_02221</name>
</gene>
<evidence type="ECO:0000256" key="1">
    <source>
        <dbReference type="SAM" id="MobiDB-lite"/>
    </source>
</evidence>
<dbReference type="Proteomes" id="UP000011668">
    <property type="component" value="Unassembled WGS sequence"/>
</dbReference>
<proteinExistence type="predicted"/>
<organism evidence="2 3">
    <name type="scientific">Thanatephorus cucumeris (strain AG1-IA)</name>
    <name type="common">Rice sheath blight fungus</name>
    <name type="synonym">Rhizoctonia solani</name>
    <dbReference type="NCBI Taxonomy" id="983506"/>
    <lineage>
        <taxon>Eukaryota</taxon>
        <taxon>Fungi</taxon>
        <taxon>Dikarya</taxon>
        <taxon>Basidiomycota</taxon>
        <taxon>Agaricomycotina</taxon>
        <taxon>Agaricomycetes</taxon>
        <taxon>Cantharellales</taxon>
        <taxon>Ceratobasidiaceae</taxon>
        <taxon>Rhizoctonia</taxon>
        <taxon>Rhizoctonia solani AG-1</taxon>
    </lineage>
</organism>
<protein>
    <submittedName>
        <fullName evidence="2">Uncharacterized protein</fullName>
    </submittedName>
</protein>
<dbReference type="HOGENOM" id="CLU_1571704_0_0_1"/>
<accession>L8X3Q8</accession>
<keyword evidence="3" id="KW-1185">Reference proteome</keyword>
<sequence>MVCASDGLISDGCVVSRTGWHRGGQVWMTHPGRRLDIAIRNHTRSPFMCASTIHRRAKYFSYRGNPWSSWSVEAARRGLRGRDHSQVWSIKSAQGIAIAITITITITVTRFNSRGGRTKGGPGIPHPTQASLSRKDASLDSRHVAGTSGVGRCSCLIGYYNTELSLGIER</sequence>
<name>L8X3Q8_THACA</name>